<evidence type="ECO:0000313" key="6">
    <source>
        <dbReference type="EMBL" id="HHJ52464.1"/>
    </source>
</evidence>
<dbReference type="GO" id="GO:0005524">
    <property type="term" value="F:ATP binding"/>
    <property type="evidence" value="ECO:0007669"/>
    <property type="project" value="UniProtKB-KW"/>
</dbReference>
<dbReference type="GO" id="GO:0004321">
    <property type="term" value="F:fatty-acyl-CoA synthase activity"/>
    <property type="evidence" value="ECO:0007669"/>
    <property type="project" value="TreeGrafter"/>
</dbReference>
<keyword evidence="2 6" id="KW-0436">Ligase</keyword>
<feature type="domain" description="AMP-binding enzyme C-terminal" evidence="5">
    <location>
        <begin position="1"/>
        <end position="57"/>
    </location>
</feature>
<name>A0A7V5UES1_CALAY</name>
<dbReference type="InterPro" id="IPR045851">
    <property type="entry name" value="AMP-bd_C_sf"/>
</dbReference>
<keyword evidence="4" id="KW-0067">ATP-binding</keyword>
<evidence type="ECO:0000259" key="5">
    <source>
        <dbReference type="Pfam" id="PF13193"/>
    </source>
</evidence>
<dbReference type="Pfam" id="PF13193">
    <property type="entry name" value="AMP-binding_C"/>
    <property type="match status" value="1"/>
</dbReference>
<dbReference type="InterPro" id="IPR051087">
    <property type="entry name" value="Mitochondrial_ACSM"/>
</dbReference>
<comment type="caution">
    <text evidence="6">The sequence shown here is derived from an EMBL/GenBank/DDBJ whole genome shotgun (WGS) entry which is preliminary data.</text>
</comment>
<keyword evidence="3" id="KW-0547">Nucleotide-binding</keyword>
<reference evidence="6" key="1">
    <citation type="journal article" date="2020" name="mSystems">
        <title>Genome- and Community-Level Interaction Insights into Carbon Utilization and Element Cycling Functions of Hydrothermarchaeota in Hydrothermal Sediment.</title>
        <authorList>
            <person name="Zhou Z."/>
            <person name="Liu Y."/>
            <person name="Xu W."/>
            <person name="Pan J."/>
            <person name="Luo Z.H."/>
            <person name="Li M."/>
        </authorList>
    </citation>
    <scope>NUCLEOTIDE SEQUENCE [LARGE SCALE GENOMIC DNA]</scope>
    <source>
        <strain evidence="6">HyVt-527</strain>
    </source>
</reference>
<dbReference type="EMBL" id="DROD01000317">
    <property type="protein sequence ID" value="HHJ52464.1"/>
    <property type="molecule type" value="Genomic_DNA"/>
</dbReference>
<comment type="similarity">
    <text evidence="1">Belongs to the ATP-dependent AMP-binding enzyme family.</text>
</comment>
<dbReference type="Gene3D" id="3.30.300.30">
    <property type="match status" value="1"/>
</dbReference>
<accession>A0A7V5UES1</accession>
<dbReference type="GO" id="GO:0006637">
    <property type="term" value="P:acyl-CoA metabolic process"/>
    <property type="evidence" value="ECO:0007669"/>
    <property type="project" value="TreeGrafter"/>
</dbReference>
<gene>
    <name evidence="6" type="ORF">ENJ89_04665</name>
</gene>
<dbReference type="GO" id="GO:0006633">
    <property type="term" value="P:fatty acid biosynthetic process"/>
    <property type="evidence" value="ECO:0007669"/>
    <property type="project" value="TreeGrafter"/>
</dbReference>
<evidence type="ECO:0000256" key="1">
    <source>
        <dbReference type="ARBA" id="ARBA00006432"/>
    </source>
</evidence>
<dbReference type="SUPFAM" id="SSF56801">
    <property type="entry name" value="Acetyl-CoA synthetase-like"/>
    <property type="match status" value="1"/>
</dbReference>
<evidence type="ECO:0000256" key="4">
    <source>
        <dbReference type="ARBA" id="ARBA00022840"/>
    </source>
</evidence>
<dbReference type="PANTHER" id="PTHR43605:SF10">
    <property type="entry name" value="ACYL-COA SYNTHETASE MEDIUM CHAIN FAMILY MEMBER 3"/>
    <property type="match status" value="1"/>
</dbReference>
<dbReference type="Proteomes" id="UP000886124">
    <property type="component" value="Unassembled WGS sequence"/>
</dbReference>
<organism evidence="6">
    <name type="scientific">Caldithrix abyssi</name>
    <dbReference type="NCBI Taxonomy" id="187145"/>
    <lineage>
        <taxon>Bacteria</taxon>
        <taxon>Pseudomonadati</taxon>
        <taxon>Calditrichota</taxon>
        <taxon>Calditrichia</taxon>
        <taxon>Calditrichales</taxon>
        <taxon>Calditrichaceae</taxon>
        <taxon>Caldithrix</taxon>
    </lineage>
</organism>
<dbReference type="AlphaFoldDB" id="A0A7V5UES1"/>
<dbReference type="PANTHER" id="PTHR43605">
    <property type="entry name" value="ACYL-COENZYME A SYNTHETASE"/>
    <property type="match status" value="1"/>
</dbReference>
<dbReference type="InterPro" id="IPR025110">
    <property type="entry name" value="AMP-bd_C"/>
</dbReference>
<proteinExistence type="inferred from homology"/>
<evidence type="ECO:0000256" key="2">
    <source>
        <dbReference type="ARBA" id="ARBA00022598"/>
    </source>
</evidence>
<evidence type="ECO:0000256" key="3">
    <source>
        <dbReference type="ARBA" id="ARBA00022741"/>
    </source>
</evidence>
<dbReference type="GO" id="GO:0015645">
    <property type="term" value="F:fatty acid ligase activity"/>
    <property type="evidence" value="ECO:0007669"/>
    <property type="project" value="TreeGrafter"/>
</dbReference>
<protein>
    <submittedName>
        <fullName evidence="6">Long-chain fatty acid--CoA ligase</fullName>
    </submittedName>
</protein>
<feature type="non-terminal residue" evidence="6">
    <location>
        <position position="1"/>
    </location>
</feature>
<sequence length="64" mass="7388">DDVLGEVPKAFIVLKNNKDPEVVKESLQDFLKDKIAVYKIPKYFEIRESLPKSKSGKIQKLKLK</sequence>